<dbReference type="InterPro" id="IPR045584">
    <property type="entry name" value="Pilin-like"/>
</dbReference>
<dbReference type="Gene3D" id="3.30.700.10">
    <property type="entry name" value="Glycoprotein, Type 4 Pilin"/>
    <property type="match status" value="1"/>
</dbReference>
<evidence type="ECO:0000256" key="6">
    <source>
        <dbReference type="SAM" id="Phobius"/>
    </source>
</evidence>
<feature type="transmembrane region" description="Helical" evidence="6">
    <location>
        <begin position="51"/>
        <end position="72"/>
    </location>
</feature>
<keyword evidence="2" id="KW-0488">Methylation</keyword>
<dbReference type="Pfam" id="PF07963">
    <property type="entry name" value="N_methyl"/>
    <property type="match status" value="1"/>
</dbReference>
<evidence type="ECO:0000256" key="4">
    <source>
        <dbReference type="ARBA" id="ARBA00022989"/>
    </source>
</evidence>
<sequence length="182" mass="19280">HPETTIRCGHGEEVSTKRAKNISPNLMTTLNSTLQLALLKRKKARNKLEKGFTLVELMIVIVIVGILSAVALPNFLNQTGKAKATEAQTKISAALKSVGAEYHAGTLPANNDASSTACTQYTPKSDGTTAEDGWLYEVTKCSNTDVTFQGTNSKDFGTEDGIVQGTLNPSTGVISGITFSTS</sequence>
<dbReference type="GO" id="GO:0016020">
    <property type="term" value="C:membrane"/>
    <property type="evidence" value="ECO:0007669"/>
    <property type="project" value="UniProtKB-SubCell"/>
</dbReference>
<dbReference type="AlphaFoldDB" id="Q0QKW7"/>
<dbReference type="PROSITE" id="PS00409">
    <property type="entry name" value="PROKAR_NTER_METHYL"/>
    <property type="match status" value="1"/>
</dbReference>
<dbReference type="PANTHER" id="PTHR30093:SF44">
    <property type="entry name" value="TYPE II SECRETION SYSTEM CORE PROTEIN G"/>
    <property type="match status" value="1"/>
</dbReference>
<evidence type="ECO:0000256" key="5">
    <source>
        <dbReference type="ARBA" id="ARBA00023136"/>
    </source>
</evidence>
<dbReference type="SUPFAM" id="SSF54523">
    <property type="entry name" value="Pili subunits"/>
    <property type="match status" value="1"/>
</dbReference>
<keyword evidence="4 6" id="KW-1133">Transmembrane helix</keyword>
<dbReference type="PANTHER" id="PTHR30093">
    <property type="entry name" value="GENERAL SECRETION PATHWAY PROTEIN G"/>
    <property type="match status" value="1"/>
</dbReference>
<dbReference type="NCBIfam" id="TIGR02532">
    <property type="entry name" value="IV_pilin_GFxxxE"/>
    <property type="match status" value="1"/>
</dbReference>
<evidence type="ECO:0000256" key="2">
    <source>
        <dbReference type="ARBA" id="ARBA00022481"/>
    </source>
</evidence>
<organism evidence="7">
    <name type="scientific">uncultured marine type-A Synechococcus GOM 3M9</name>
    <dbReference type="NCBI Taxonomy" id="364149"/>
    <lineage>
        <taxon>Bacteria</taxon>
        <taxon>Bacillati</taxon>
        <taxon>Cyanobacteriota</taxon>
        <taxon>Cyanophyceae</taxon>
        <taxon>Synechococcales</taxon>
        <taxon>Synechococcaceae</taxon>
        <taxon>Synechococcus</taxon>
        <taxon>environmental samples</taxon>
    </lineage>
</organism>
<keyword evidence="5 6" id="KW-0472">Membrane</keyword>
<protein>
    <submittedName>
        <fullName evidence="7">Pillin</fullName>
    </submittedName>
</protein>
<keyword evidence="3 6" id="KW-0812">Transmembrane</keyword>
<comment type="subcellular location">
    <subcellularLocation>
        <location evidence="1">Membrane</location>
        <topology evidence="1">Single-pass membrane protein</topology>
    </subcellularLocation>
</comment>
<evidence type="ECO:0000256" key="3">
    <source>
        <dbReference type="ARBA" id="ARBA00022692"/>
    </source>
</evidence>
<accession>Q0QKW7</accession>
<feature type="non-terminal residue" evidence="7">
    <location>
        <position position="1"/>
    </location>
</feature>
<reference evidence="7" key="1">
    <citation type="journal article" date="2006" name="Mar. Ecol. Prog. Ser.">
        <title>Gene diversity and organization in rbcL-containing genome fragments from uncultivated Synechococcus in the Gulf of Mexico.</title>
        <authorList>
            <person name="John D.E."/>
            <person name="Wawrik B."/>
            <person name="Tabita F.R."/>
            <person name="Paul J.H."/>
        </authorList>
    </citation>
    <scope>NUCLEOTIDE SEQUENCE</scope>
</reference>
<proteinExistence type="predicted"/>
<dbReference type="InterPro" id="IPR012902">
    <property type="entry name" value="N_methyl_site"/>
</dbReference>
<name>Q0QKW7_9SYNE</name>
<dbReference type="EMBL" id="DQ325538">
    <property type="protein sequence ID" value="ABD96212.1"/>
    <property type="molecule type" value="Genomic_DNA"/>
</dbReference>
<evidence type="ECO:0000256" key="1">
    <source>
        <dbReference type="ARBA" id="ARBA00004167"/>
    </source>
</evidence>
<evidence type="ECO:0000313" key="7">
    <source>
        <dbReference type="EMBL" id="ABD96212.1"/>
    </source>
</evidence>